<reference evidence="1" key="1">
    <citation type="submission" date="2013-05" db="EMBL/GenBank/DDBJ databases">
        <authorList>
            <person name="Yim A.K.Y."/>
            <person name="Chan T.F."/>
            <person name="Ji K.M."/>
            <person name="Liu X.Y."/>
            <person name="Zhou J.W."/>
            <person name="Li R.Q."/>
            <person name="Yang K.Y."/>
            <person name="Li J."/>
            <person name="Li M."/>
            <person name="Law P.T.W."/>
            <person name="Wu Y.L."/>
            <person name="Cai Z.L."/>
            <person name="Qin H."/>
            <person name="Bao Y."/>
            <person name="Leung R.K.K."/>
            <person name="Ng P.K.S."/>
            <person name="Zou J."/>
            <person name="Zhong X.J."/>
            <person name="Ran P.X."/>
            <person name="Zhong N.S."/>
            <person name="Liu Z.G."/>
            <person name="Tsui S.K.W."/>
        </authorList>
    </citation>
    <scope>NUCLEOTIDE SEQUENCE</scope>
    <source>
        <strain evidence="1">Derf</strain>
        <tissue evidence="1">Whole organism</tissue>
    </source>
</reference>
<sequence length="103" mass="11492">MNQILDSSNVFPTICVAIIPEFGSNNLLNIVNNDDLLPRCNGCSSWPILIFVCCDCLFIDVDSFFPIVVDGDCLACFNNDLCRITNSYVDSPIISKYVLMMKN</sequence>
<gene>
    <name evidence="1" type="ORF">DERF_008425</name>
</gene>
<reference evidence="1" key="2">
    <citation type="journal article" date="2022" name="Res Sq">
        <title>Comparative Genomics Reveals Insights into the Divergent Evolution of Astigmatic Mites and Household Pest Adaptations.</title>
        <authorList>
            <person name="Xiong Q."/>
            <person name="Wan A.T.-Y."/>
            <person name="Liu X.-Y."/>
            <person name="Fung C.S.-H."/>
            <person name="Xiao X."/>
            <person name="Malainual N."/>
            <person name="Hou J."/>
            <person name="Wang L."/>
            <person name="Wang M."/>
            <person name="Yang K."/>
            <person name="Cui Y."/>
            <person name="Leung E."/>
            <person name="Nong W."/>
            <person name="Shin S.-K."/>
            <person name="Au S."/>
            <person name="Jeong K.Y."/>
            <person name="Chew F.T."/>
            <person name="Hui J."/>
            <person name="Leung T.F."/>
            <person name="Tungtrongchitr A."/>
            <person name="Zhong N."/>
            <person name="Liu Z."/>
            <person name="Tsui S."/>
        </authorList>
    </citation>
    <scope>NUCLEOTIDE SEQUENCE</scope>
    <source>
        <strain evidence="1">Derf</strain>
        <tissue evidence="1">Whole organism</tissue>
    </source>
</reference>
<comment type="caution">
    <text evidence="1">The sequence shown here is derived from an EMBL/GenBank/DDBJ whole genome shotgun (WGS) entry which is preliminary data.</text>
</comment>
<protein>
    <submittedName>
        <fullName evidence="1">Uncharacterized protein</fullName>
    </submittedName>
</protein>
<evidence type="ECO:0000313" key="2">
    <source>
        <dbReference type="Proteomes" id="UP000790347"/>
    </source>
</evidence>
<name>A0A922HZX5_DERFA</name>
<keyword evidence="2" id="KW-1185">Reference proteome</keyword>
<dbReference type="EMBL" id="ASGP02000003">
    <property type="protein sequence ID" value="KAH9517794.1"/>
    <property type="molecule type" value="Genomic_DNA"/>
</dbReference>
<proteinExistence type="predicted"/>
<dbReference type="AlphaFoldDB" id="A0A922HZX5"/>
<accession>A0A922HZX5</accession>
<dbReference type="Proteomes" id="UP000790347">
    <property type="component" value="Unassembled WGS sequence"/>
</dbReference>
<organism evidence="1 2">
    <name type="scientific">Dermatophagoides farinae</name>
    <name type="common">American house dust mite</name>
    <dbReference type="NCBI Taxonomy" id="6954"/>
    <lineage>
        <taxon>Eukaryota</taxon>
        <taxon>Metazoa</taxon>
        <taxon>Ecdysozoa</taxon>
        <taxon>Arthropoda</taxon>
        <taxon>Chelicerata</taxon>
        <taxon>Arachnida</taxon>
        <taxon>Acari</taxon>
        <taxon>Acariformes</taxon>
        <taxon>Sarcoptiformes</taxon>
        <taxon>Astigmata</taxon>
        <taxon>Psoroptidia</taxon>
        <taxon>Analgoidea</taxon>
        <taxon>Pyroglyphidae</taxon>
        <taxon>Dermatophagoidinae</taxon>
        <taxon>Dermatophagoides</taxon>
    </lineage>
</organism>
<evidence type="ECO:0000313" key="1">
    <source>
        <dbReference type="EMBL" id="KAH9517794.1"/>
    </source>
</evidence>